<comment type="caution">
    <text evidence="9">The sequence shown here is derived from an EMBL/GenBank/DDBJ whole genome shotgun (WGS) entry which is preliminary data.</text>
</comment>
<gene>
    <name evidence="8" type="ORF">Q5I04_04260</name>
    <name evidence="9" type="ORF">Q5I06_03005</name>
</gene>
<feature type="domain" description="Type II secretion system protein GspF" evidence="7">
    <location>
        <begin position="143"/>
        <end position="260"/>
    </location>
</feature>
<dbReference type="EMBL" id="JAUPEV010000005">
    <property type="protein sequence ID" value="MDO7253122.1"/>
    <property type="molecule type" value="Genomic_DNA"/>
</dbReference>
<evidence type="ECO:0000256" key="6">
    <source>
        <dbReference type="SAM" id="Phobius"/>
    </source>
</evidence>
<keyword evidence="5 6" id="KW-0472">Membrane</keyword>
<evidence type="ECO:0000313" key="11">
    <source>
        <dbReference type="Proteomes" id="UP001240777"/>
    </source>
</evidence>
<feature type="transmembrane region" description="Helical" evidence="6">
    <location>
        <begin position="6"/>
        <end position="23"/>
    </location>
</feature>
<keyword evidence="3 6" id="KW-0812">Transmembrane</keyword>
<comment type="subcellular location">
    <subcellularLocation>
        <location evidence="1">Cell membrane</location>
        <topology evidence="1">Multi-pass membrane protein</topology>
    </subcellularLocation>
</comment>
<keyword evidence="4 6" id="KW-1133">Transmembrane helix</keyword>
<accession>A0AA90PRJ4</accession>
<dbReference type="AlphaFoldDB" id="A0AA90PRJ4"/>
<evidence type="ECO:0000256" key="1">
    <source>
        <dbReference type="ARBA" id="ARBA00004651"/>
    </source>
</evidence>
<dbReference type="Pfam" id="PF00482">
    <property type="entry name" value="T2SSF"/>
    <property type="match status" value="1"/>
</dbReference>
<organism evidence="9 10">
    <name type="scientific">Helicobacter cappadocius</name>
    <dbReference type="NCBI Taxonomy" id="3063998"/>
    <lineage>
        <taxon>Bacteria</taxon>
        <taxon>Pseudomonadati</taxon>
        <taxon>Campylobacterota</taxon>
        <taxon>Epsilonproteobacteria</taxon>
        <taxon>Campylobacterales</taxon>
        <taxon>Helicobacteraceae</taxon>
        <taxon>Helicobacter</taxon>
    </lineage>
</organism>
<sequence length="302" mass="34273">MKIFFLLCILYAIATIVSVIISIQRMKNIQSFMGIIDLSYPNLKSQKQKTSITKLIWQKNIWYFRNVYTRENGLIIKGFTIVCICLLLCILSNHLFLQFNIFLVILFGIFLGGYIANILHIKTIKNDFEKNFPEALVIIQGAVQSGNNITLALEDCANSINGVLADEFKTIVKSLNVGDDPSKIFANSYKRLPFGNYYFFLTSLLVSIKSGAKIKEVLSRLSSSTTKAKSMEKKKNAITSEVRMSSKITAAIPFAFLILMKFISPDNFEYIMNDPSGRYILYYFLTSEAIGMGIILFLMRKI</sequence>
<dbReference type="PANTHER" id="PTHR35007:SF2">
    <property type="entry name" value="PILUS ASSEMBLE PROTEIN"/>
    <property type="match status" value="1"/>
</dbReference>
<dbReference type="GO" id="GO:0005886">
    <property type="term" value="C:plasma membrane"/>
    <property type="evidence" value="ECO:0007669"/>
    <property type="project" value="UniProtKB-SubCell"/>
</dbReference>
<protein>
    <submittedName>
        <fullName evidence="9">Type II secretion system F family protein</fullName>
    </submittedName>
</protein>
<dbReference type="EMBL" id="JAUYZK010000003">
    <property type="protein sequence ID" value="MDP2538752.1"/>
    <property type="molecule type" value="Genomic_DNA"/>
</dbReference>
<reference evidence="8" key="2">
    <citation type="submission" date="2023-07" db="EMBL/GenBank/DDBJ databases">
        <authorList>
            <person name="Aydin F."/>
            <person name="Tarhane S."/>
            <person name="Saticioglu I.B."/>
            <person name="Karakaya E."/>
            <person name="Abay S."/>
            <person name="Guran O."/>
            <person name="Bozkurt E."/>
            <person name="Uzum N."/>
            <person name="Olgun K."/>
            <person name="Jablonski D."/>
        </authorList>
    </citation>
    <scope>NUCLEOTIDE SEQUENCE</scope>
    <source>
        <strain evidence="8">Faydin-H75</strain>
    </source>
</reference>
<dbReference type="PANTHER" id="PTHR35007">
    <property type="entry name" value="INTEGRAL MEMBRANE PROTEIN-RELATED"/>
    <property type="match status" value="1"/>
</dbReference>
<feature type="transmembrane region" description="Helical" evidence="6">
    <location>
        <begin position="101"/>
        <end position="121"/>
    </location>
</feature>
<proteinExistence type="predicted"/>
<evidence type="ECO:0000259" key="7">
    <source>
        <dbReference type="Pfam" id="PF00482"/>
    </source>
</evidence>
<evidence type="ECO:0000256" key="5">
    <source>
        <dbReference type="ARBA" id="ARBA00023136"/>
    </source>
</evidence>
<evidence type="ECO:0000313" key="9">
    <source>
        <dbReference type="EMBL" id="MDP2538752.1"/>
    </source>
</evidence>
<keyword evidence="11" id="KW-1185">Reference proteome</keyword>
<evidence type="ECO:0000256" key="4">
    <source>
        <dbReference type="ARBA" id="ARBA00022989"/>
    </source>
</evidence>
<dbReference type="Proteomes" id="UP001177258">
    <property type="component" value="Unassembled WGS sequence"/>
</dbReference>
<evidence type="ECO:0000313" key="10">
    <source>
        <dbReference type="Proteomes" id="UP001177258"/>
    </source>
</evidence>
<feature type="transmembrane region" description="Helical" evidence="6">
    <location>
        <begin position="279"/>
        <end position="299"/>
    </location>
</feature>
<evidence type="ECO:0000256" key="2">
    <source>
        <dbReference type="ARBA" id="ARBA00022475"/>
    </source>
</evidence>
<feature type="transmembrane region" description="Helical" evidence="6">
    <location>
        <begin position="74"/>
        <end position="95"/>
    </location>
</feature>
<dbReference type="InterPro" id="IPR018076">
    <property type="entry name" value="T2SS_GspF_dom"/>
</dbReference>
<evidence type="ECO:0000313" key="8">
    <source>
        <dbReference type="EMBL" id="MDO7253122.1"/>
    </source>
</evidence>
<evidence type="ECO:0000256" key="3">
    <source>
        <dbReference type="ARBA" id="ARBA00022692"/>
    </source>
</evidence>
<reference evidence="9 11" key="1">
    <citation type="submission" date="2023-07" db="EMBL/GenBank/DDBJ databases">
        <title>Unpublished Manusciprt.</title>
        <authorList>
            <person name="Aydin F."/>
            <person name="Tarhane S."/>
            <person name="Saticioglu I.B."/>
            <person name="Karakaya E."/>
            <person name="Abay S."/>
            <person name="Guran O."/>
            <person name="Bozkurt E."/>
            <person name="Uzum N."/>
            <person name="Olgun K."/>
            <person name="Jablonski D."/>
        </authorList>
    </citation>
    <scope>NUCLEOTIDE SEQUENCE</scope>
    <source>
        <strain evidence="11">faydin-H75</strain>
        <strain evidence="9">Faydin-H76</strain>
    </source>
</reference>
<feature type="transmembrane region" description="Helical" evidence="6">
    <location>
        <begin position="244"/>
        <end position="264"/>
    </location>
</feature>
<dbReference type="Proteomes" id="UP001240777">
    <property type="component" value="Unassembled WGS sequence"/>
</dbReference>
<dbReference type="RefSeq" id="WP_305516964.1">
    <property type="nucleotide sequence ID" value="NZ_JAUPEV010000005.1"/>
</dbReference>
<name>A0AA90PRJ4_9HELI</name>
<reference evidence="8 10" key="3">
    <citation type="journal article" date="2024" name="Syst. Appl. Microbiol.">
        <title>Helicobacter cappadocius sp. nov., from lizards: The first psychrotrophic Helicobacter species.</title>
        <authorList>
            <person name="Aydin F."/>
            <person name="Tarhane S."/>
            <person name="Karakaya E."/>
            <person name="Abay S."/>
            <person name="Kayman T."/>
            <person name="Guran O."/>
            <person name="Bozkurt E."/>
            <person name="Uzum N."/>
            <person name="Avci A."/>
            <person name="Olgun K."/>
            <person name="Jablonski D."/>
            <person name="Guran C."/>
            <person name="Burcin Saticioglu I."/>
        </authorList>
    </citation>
    <scope>NUCLEOTIDE SEQUENCE [LARGE SCALE GENOMIC DNA]</scope>
    <source>
        <strain evidence="8">Faydin-H75</strain>
        <strain evidence="10">faydin-H76</strain>
    </source>
</reference>
<keyword evidence="2" id="KW-1003">Cell membrane</keyword>